<sequence length="447" mass="46821">MSVSPLALACDLVDRACKKGADAADAVYVGSTSLGVGVRNGTTEELERSETTDLGLRVFRGKRSAIVSTSTLDPHGFDALVEQALSMAQVLPEDLHAGLPDDAPLIGRSETNALDLIDPVEPDAAMLLERARRAENAARSVRGVTNSAGANAGWGRSLVALASSQGVAGSYSRTSHSVSMSALAGQGTGMQRDYDYHSAVYLSDLDDPEVIGASAGQKAVSRLNPVRPRTGTLTVVFAPRVASSLLGHFSSAISGTAISRGTSFLKTKMGERIFSAGVTVTDDSSWKRGLRSRPFDGEGVIGRKLELVSGGILQSWLLDSRSARQLGLQTNGRASRGTSSPPAPGTTNLFFEPGTVSPADLMSDISEGLYVTEMMGSAVNGLTGDYSRGASGFMIRNGQIAEPVAEFTVAGNLLDMFGRLQLADDLLFRFGTNAPTIRIDAMSIAGN</sequence>
<dbReference type="Pfam" id="PF19289">
    <property type="entry name" value="PmbA_TldD_3rd"/>
    <property type="match status" value="1"/>
</dbReference>
<dbReference type="RefSeq" id="WP_173584487.1">
    <property type="nucleotide sequence ID" value="NZ_WOTB01000026.1"/>
</dbReference>
<dbReference type="InterPro" id="IPR036059">
    <property type="entry name" value="TldD/PmbA_sf"/>
</dbReference>
<evidence type="ECO:0000259" key="4">
    <source>
        <dbReference type="Pfam" id="PF19289"/>
    </source>
</evidence>
<accession>A0ABX0JUA4</accession>
<dbReference type="Pfam" id="PF19290">
    <property type="entry name" value="PmbA_TldD_2nd"/>
    <property type="match status" value="1"/>
</dbReference>
<dbReference type="SUPFAM" id="SSF111283">
    <property type="entry name" value="Putative modulator of DNA gyrase, PmbA/TldD"/>
    <property type="match status" value="1"/>
</dbReference>
<evidence type="ECO:0000313" key="6">
    <source>
        <dbReference type="EMBL" id="NHN86106.1"/>
    </source>
</evidence>
<dbReference type="PANTHER" id="PTHR43421:SF1">
    <property type="entry name" value="METALLOPROTEASE PMBA"/>
    <property type="match status" value="1"/>
</dbReference>
<dbReference type="InterPro" id="IPR035068">
    <property type="entry name" value="TldD/PmbA_N"/>
</dbReference>
<dbReference type="Gene3D" id="3.30.2290.10">
    <property type="entry name" value="PmbA/TldD superfamily"/>
    <property type="match status" value="1"/>
</dbReference>
<dbReference type="EMBL" id="WOTB01000026">
    <property type="protein sequence ID" value="NHN86106.1"/>
    <property type="molecule type" value="Genomic_DNA"/>
</dbReference>
<evidence type="ECO:0000256" key="2">
    <source>
        <dbReference type="SAM" id="MobiDB-lite"/>
    </source>
</evidence>
<organism evidence="6 7">
    <name type="scientific">Acetobacter musti</name>
    <dbReference type="NCBI Taxonomy" id="864732"/>
    <lineage>
        <taxon>Bacteria</taxon>
        <taxon>Pseudomonadati</taxon>
        <taxon>Pseudomonadota</taxon>
        <taxon>Alphaproteobacteria</taxon>
        <taxon>Acetobacterales</taxon>
        <taxon>Acetobacteraceae</taxon>
        <taxon>Acetobacter</taxon>
    </lineage>
</organism>
<feature type="domain" description="Metalloprotease TldD/E central" evidence="5">
    <location>
        <begin position="119"/>
        <end position="223"/>
    </location>
</feature>
<dbReference type="PANTHER" id="PTHR43421">
    <property type="entry name" value="METALLOPROTEASE PMBA"/>
    <property type="match status" value="1"/>
</dbReference>
<name>A0ABX0JUA4_9PROT</name>
<dbReference type="InterPro" id="IPR002510">
    <property type="entry name" value="Metalloprtase-TldD/E_N"/>
</dbReference>
<dbReference type="Proteomes" id="UP000635278">
    <property type="component" value="Unassembled WGS sequence"/>
</dbReference>
<gene>
    <name evidence="6" type="ORF">GOB93_15865</name>
</gene>
<feature type="domain" description="Metalloprotease TldD/E C-terminal" evidence="4">
    <location>
        <begin position="230"/>
        <end position="446"/>
    </location>
</feature>
<reference evidence="6 7" key="1">
    <citation type="journal article" date="2020" name="Int. J. Syst. Evol. Microbiol.">
        <title>Novel acetic acid bacteria from cider fermentations: Acetobacter conturbans sp. nov. and Acetobacter fallax sp. nov.</title>
        <authorList>
            <person name="Sombolestani A.S."/>
            <person name="Cleenwerck I."/>
            <person name="Cnockaert M."/>
            <person name="Borremans W."/>
            <person name="Wieme A.D."/>
            <person name="De Vuyst L."/>
            <person name="Vandamme P."/>
        </authorList>
    </citation>
    <scope>NUCLEOTIDE SEQUENCE [LARGE SCALE GENOMIC DNA]</scope>
    <source>
        <strain evidence="6 7">LMG 30640</strain>
    </source>
</reference>
<comment type="caution">
    <text evidence="6">The sequence shown here is derived from an EMBL/GenBank/DDBJ whole genome shotgun (WGS) entry which is preliminary data.</text>
</comment>
<feature type="region of interest" description="Disordered" evidence="2">
    <location>
        <begin position="328"/>
        <end position="347"/>
    </location>
</feature>
<dbReference type="InterPro" id="IPR045569">
    <property type="entry name" value="Metalloprtase-TldD/E_C"/>
</dbReference>
<keyword evidence="7" id="KW-1185">Reference proteome</keyword>
<dbReference type="InterPro" id="IPR047657">
    <property type="entry name" value="PmbA"/>
</dbReference>
<feature type="domain" description="Metalloprotease TldD/E N-terminal" evidence="3">
    <location>
        <begin position="24"/>
        <end position="88"/>
    </location>
</feature>
<protein>
    <submittedName>
        <fullName evidence="6">TldD/PmbA family protein</fullName>
    </submittedName>
</protein>
<dbReference type="Pfam" id="PF01523">
    <property type="entry name" value="PmbA_TldD_1st"/>
    <property type="match status" value="1"/>
</dbReference>
<comment type="similarity">
    <text evidence="1">Belongs to the peptidase U62 family.</text>
</comment>
<evidence type="ECO:0000256" key="1">
    <source>
        <dbReference type="ARBA" id="ARBA00005836"/>
    </source>
</evidence>
<dbReference type="InterPro" id="IPR045570">
    <property type="entry name" value="Metalloprtase-TldD/E_cen_dom"/>
</dbReference>
<proteinExistence type="inferred from homology"/>
<evidence type="ECO:0000259" key="5">
    <source>
        <dbReference type="Pfam" id="PF19290"/>
    </source>
</evidence>
<evidence type="ECO:0000313" key="7">
    <source>
        <dbReference type="Proteomes" id="UP000635278"/>
    </source>
</evidence>
<evidence type="ECO:0000259" key="3">
    <source>
        <dbReference type="Pfam" id="PF01523"/>
    </source>
</evidence>